<dbReference type="RefSeq" id="WP_169160796.1">
    <property type="nucleotide sequence ID" value="NZ_JABBFW010000007.1"/>
</dbReference>
<keyword evidence="10 13" id="KW-1133">Transmembrane helix</keyword>
<keyword evidence="4" id="KW-0813">Transport</keyword>
<evidence type="ECO:0000313" key="16">
    <source>
        <dbReference type="EMBL" id="NML15901.1"/>
    </source>
</evidence>
<sequence>MSLRRLLLWFSPFLLAVALALLTLVPALAAVPHEKAEPAYAEEQTILQSEQGLPEPGRGDAASGRRHFDRHFIKPPGLMPEQDVILQRGGNTWRVWRNGPLATLAGTVLLLVPLGIFGLYRVFGPQKIEGAETGRDIQRFTRLDRWTHWATAITFIVLALTGLVVLFGKQLLLPWMGHALFSWLAIISKYVHNVAGPLFILCTLAMFFTYVRRNRFERADWQWLKAGGGLVSHAHVPAPYFNLGEKVWFWFGVTLMGLLMGITGLMLNFPYFAGDTPGPGFTRYLLQVANMLHLLGAAFYIAFAMGHIYLGTLGSPGAYRGMRHGTVDEAWVRTHHELWWRQIVARERGTGGRR</sequence>
<dbReference type="GO" id="GO:0008863">
    <property type="term" value="F:formate dehydrogenase (NAD+) activity"/>
    <property type="evidence" value="ECO:0007669"/>
    <property type="project" value="InterPro"/>
</dbReference>
<evidence type="ECO:0000313" key="17">
    <source>
        <dbReference type="Proteomes" id="UP000574067"/>
    </source>
</evidence>
<accession>A0A848FD90</accession>
<dbReference type="PANTHER" id="PTHR30074:SF6">
    <property type="entry name" value="FORMATE DEHYDROGENASE GAMMA SUBUNIT"/>
    <property type="match status" value="1"/>
</dbReference>
<dbReference type="AlphaFoldDB" id="A0A848FD90"/>
<evidence type="ECO:0000256" key="14">
    <source>
        <dbReference type="SAM" id="SignalP"/>
    </source>
</evidence>
<proteinExistence type="inferred from homology"/>
<evidence type="ECO:0000256" key="7">
    <source>
        <dbReference type="ARBA" id="ARBA00022692"/>
    </source>
</evidence>
<feature type="transmembrane region" description="Helical" evidence="13">
    <location>
        <begin position="180"/>
        <end position="208"/>
    </location>
</feature>
<dbReference type="EMBL" id="JABBFW010000007">
    <property type="protein sequence ID" value="NML15901.1"/>
    <property type="molecule type" value="Genomic_DNA"/>
</dbReference>
<feature type="signal peptide" evidence="14">
    <location>
        <begin position="1"/>
        <end position="29"/>
    </location>
</feature>
<feature type="transmembrane region" description="Helical" evidence="13">
    <location>
        <begin position="247"/>
        <end position="271"/>
    </location>
</feature>
<keyword evidence="17" id="KW-1185">Reference proteome</keyword>
<keyword evidence="6" id="KW-0349">Heme</keyword>
<evidence type="ECO:0000256" key="11">
    <source>
        <dbReference type="ARBA" id="ARBA00023004"/>
    </source>
</evidence>
<evidence type="ECO:0000256" key="6">
    <source>
        <dbReference type="ARBA" id="ARBA00022617"/>
    </source>
</evidence>
<comment type="caution">
    <text evidence="16">The sequence shown here is derived from an EMBL/GenBank/DDBJ whole genome shotgun (WGS) entry which is preliminary data.</text>
</comment>
<keyword evidence="5" id="KW-1003">Cell membrane</keyword>
<evidence type="ECO:0000256" key="4">
    <source>
        <dbReference type="ARBA" id="ARBA00022448"/>
    </source>
</evidence>
<keyword evidence="12 13" id="KW-0472">Membrane</keyword>
<dbReference type="SUPFAM" id="SSF81342">
    <property type="entry name" value="Transmembrane di-heme cytochromes"/>
    <property type="match status" value="1"/>
</dbReference>
<comment type="subcellular location">
    <subcellularLocation>
        <location evidence="2">Cell membrane</location>
        <topology evidence="2">Multi-pass membrane protein</topology>
    </subcellularLocation>
</comment>
<dbReference type="NCBIfam" id="TIGR01583">
    <property type="entry name" value="formate-DH-gamm"/>
    <property type="match status" value="1"/>
</dbReference>
<reference evidence="16 17" key="1">
    <citation type="submission" date="2020-04" db="EMBL/GenBank/DDBJ databases">
        <title>Azohydromonas sp. isolated from soil.</title>
        <authorList>
            <person name="Dahal R.H."/>
        </authorList>
    </citation>
    <scope>NUCLEOTIDE SEQUENCE [LARGE SCALE GENOMIC DNA]</scope>
    <source>
        <strain evidence="16 17">G-1-1-14</strain>
    </source>
</reference>
<dbReference type="GO" id="GO:0009055">
    <property type="term" value="F:electron transfer activity"/>
    <property type="evidence" value="ECO:0007669"/>
    <property type="project" value="InterPro"/>
</dbReference>
<gene>
    <name evidence="16" type="ORF">HHL10_13050</name>
</gene>
<dbReference type="GO" id="GO:0009326">
    <property type="term" value="C:formate dehydrogenase complex"/>
    <property type="evidence" value="ECO:0007669"/>
    <property type="project" value="InterPro"/>
</dbReference>
<comment type="similarity">
    <text evidence="3">Belongs to the formate dehydrogenase gamma subunit family.</text>
</comment>
<evidence type="ECO:0000256" key="8">
    <source>
        <dbReference type="ARBA" id="ARBA00022723"/>
    </source>
</evidence>
<evidence type="ECO:0000259" key="15">
    <source>
        <dbReference type="Pfam" id="PF01292"/>
    </source>
</evidence>
<dbReference type="Gene3D" id="1.20.950.20">
    <property type="entry name" value="Transmembrane di-heme cytochromes, Chain C"/>
    <property type="match status" value="1"/>
</dbReference>
<feature type="domain" description="Cytochrome b561 bacterial/Ni-hydrogenase" evidence="15">
    <location>
        <begin position="139"/>
        <end position="322"/>
    </location>
</feature>
<dbReference type="GO" id="GO:0009061">
    <property type="term" value="P:anaerobic respiration"/>
    <property type="evidence" value="ECO:0007669"/>
    <property type="project" value="TreeGrafter"/>
</dbReference>
<evidence type="ECO:0000256" key="13">
    <source>
        <dbReference type="SAM" id="Phobius"/>
    </source>
</evidence>
<keyword evidence="9" id="KW-0249">Electron transport</keyword>
<dbReference type="GO" id="GO:0015944">
    <property type="term" value="P:formate oxidation"/>
    <property type="evidence" value="ECO:0007669"/>
    <property type="project" value="TreeGrafter"/>
</dbReference>
<keyword evidence="11" id="KW-0408">Iron</keyword>
<dbReference type="PANTHER" id="PTHR30074">
    <property type="entry name" value="FORMATE DEHYDROGENASE, NITRATE-INDUCIBLE, CYTOCHROME B556 FDN SUBUNIT"/>
    <property type="match status" value="1"/>
</dbReference>
<feature type="transmembrane region" description="Helical" evidence="13">
    <location>
        <begin position="101"/>
        <end position="120"/>
    </location>
</feature>
<evidence type="ECO:0000256" key="10">
    <source>
        <dbReference type="ARBA" id="ARBA00022989"/>
    </source>
</evidence>
<name>A0A848FD90_9BURK</name>
<dbReference type="Proteomes" id="UP000574067">
    <property type="component" value="Unassembled WGS sequence"/>
</dbReference>
<evidence type="ECO:0000256" key="3">
    <source>
        <dbReference type="ARBA" id="ARBA00010747"/>
    </source>
</evidence>
<dbReference type="InterPro" id="IPR016174">
    <property type="entry name" value="Di-haem_cyt_TM"/>
</dbReference>
<evidence type="ECO:0000256" key="1">
    <source>
        <dbReference type="ARBA" id="ARBA00001971"/>
    </source>
</evidence>
<feature type="transmembrane region" description="Helical" evidence="13">
    <location>
        <begin position="149"/>
        <end position="168"/>
    </location>
</feature>
<feature type="chain" id="PRO_5032372689" evidence="14">
    <location>
        <begin position="30"/>
        <end position="354"/>
    </location>
</feature>
<dbReference type="Pfam" id="PF01292">
    <property type="entry name" value="Ni_hydr_CYTB"/>
    <property type="match status" value="1"/>
</dbReference>
<organism evidence="16 17">
    <name type="scientific">Azohydromonas caseinilytica</name>
    <dbReference type="NCBI Taxonomy" id="2728836"/>
    <lineage>
        <taxon>Bacteria</taxon>
        <taxon>Pseudomonadati</taxon>
        <taxon>Pseudomonadota</taxon>
        <taxon>Betaproteobacteria</taxon>
        <taxon>Burkholderiales</taxon>
        <taxon>Sphaerotilaceae</taxon>
        <taxon>Azohydromonas</taxon>
    </lineage>
</organism>
<keyword evidence="8" id="KW-0479">Metal-binding</keyword>
<protein>
    <submittedName>
        <fullName evidence="16">Formate dehydrogenase subunit gamma</fullName>
    </submittedName>
</protein>
<feature type="transmembrane region" description="Helical" evidence="13">
    <location>
        <begin position="291"/>
        <end position="313"/>
    </location>
</feature>
<evidence type="ECO:0000256" key="12">
    <source>
        <dbReference type="ARBA" id="ARBA00023136"/>
    </source>
</evidence>
<comment type="cofactor">
    <cofactor evidence="1">
        <name>heme</name>
        <dbReference type="ChEBI" id="CHEBI:30413"/>
    </cofactor>
</comment>
<keyword evidence="14" id="KW-0732">Signal</keyword>
<dbReference type="GO" id="GO:0005886">
    <property type="term" value="C:plasma membrane"/>
    <property type="evidence" value="ECO:0007669"/>
    <property type="project" value="UniProtKB-SubCell"/>
</dbReference>
<dbReference type="GO" id="GO:0046872">
    <property type="term" value="F:metal ion binding"/>
    <property type="evidence" value="ECO:0007669"/>
    <property type="project" value="UniProtKB-KW"/>
</dbReference>
<evidence type="ECO:0000256" key="5">
    <source>
        <dbReference type="ARBA" id="ARBA00022475"/>
    </source>
</evidence>
<dbReference type="InterPro" id="IPR011577">
    <property type="entry name" value="Cyt_b561_bac/Ni-Hgenase"/>
</dbReference>
<dbReference type="GO" id="GO:0022904">
    <property type="term" value="P:respiratory electron transport chain"/>
    <property type="evidence" value="ECO:0007669"/>
    <property type="project" value="InterPro"/>
</dbReference>
<evidence type="ECO:0000256" key="9">
    <source>
        <dbReference type="ARBA" id="ARBA00022982"/>
    </source>
</evidence>
<dbReference type="InterPro" id="IPR051817">
    <property type="entry name" value="FDH_cytochrome_b556_subunit"/>
</dbReference>
<keyword evidence="7 13" id="KW-0812">Transmembrane</keyword>
<evidence type="ECO:0000256" key="2">
    <source>
        <dbReference type="ARBA" id="ARBA00004651"/>
    </source>
</evidence>
<dbReference type="GO" id="GO:0036397">
    <property type="term" value="F:formate dehydrogenase (quinone) activity"/>
    <property type="evidence" value="ECO:0007669"/>
    <property type="project" value="TreeGrafter"/>
</dbReference>
<dbReference type="InterPro" id="IPR006471">
    <property type="entry name" value="Formate_DH_gsu"/>
</dbReference>